<keyword evidence="8" id="KW-0378">Hydrolase</keyword>
<dbReference type="Pfam" id="PF01300">
    <property type="entry name" value="Sua5_yciO_yrdC"/>
    <property type="match status" value="1"/>
</dbReference>
<reference evidence="11" key="1">
    <citation type="journal article" date="2020" name="mSystems">
        <title>Genome- and Community-Level Interaction Insights into Carbon Utilization and Element Cycling Functions of Hydrothermarchaeota in Hydrothermal Sediment.</title>
        <authorList>
            <person name="Zhou Z."/>
            <person name="Liu Y."/>
            <person name="Xu W."/>
            <person name="Pan J."/>
            <person name="Luo Z.H."/>
            <person name="Li M."/>
        </authorList>
    </citation>
    <scope>NUCLEOTIDE SEQUENCE [LARGE SCALE GENOMIC DNA]</scope>
    <source>
        <strain evidence="11">HyVt-219</strain>
    </source>
</reference>
<evidence type="ECO:0000259" key="10">
    <source>
        <dbReference type="PROSITE" id="PS51163"/>
    </source>
</evidence>
<gene>
    <name evidence="11" type="primary">hypF</name>
    <name evidence="11" type="ORF">ENG47_05555</name>
</gene>
<evidence type="ECO:0000313" key="11">
    <source>
        <dbReference type="EMBL" id="HDN85199.1"/>
    </source>
</evidence>
<dbReference type="Pfam" id="PF22521">
    <property type="entry name" value="HypF_C_2"/>
    <property type="match status" value="1"/>
</dbReference>
<evidence type="ECO:0000256" key="5">
    <source>
        <dbReference type="ARBA" id="ARBA00022771"/>
    </source>
</evidence>
<comment type="pathway">
    <text evidence="1">Protein modification; [NiFe] hydrogenase maturation.</text>
</comment>
<dbReference type="SUPFAM" id="SSF55821">
    <property type="entry name" value="YrdC/RibB"/>
    <property type="match status" value="1"/>
</dbReference>
<dbReference type="Gene3D" id="3.30.110.120">
    <property type="match status" value="1"/>
</dbReference>
<dbReference type="InterPro" id="IPR006070">
    <property type="entry name" value="Sua5-like_dom"/>
</dbReference>
<evidence type="ECO:0000256" key="8">
    <source>
        <dbReference type="PROSITE-ProRule" id="PRU00520"/>
    </source>
</evidence>
<dbReference type="GO" id="GO:0003998">
    <property type="term" value="F:acylphosphatase activity"/>
    <property type="evidence" value="ECO:0007669"/>
    <property type="project" value="UniProtKB-EC"/>
</dbReference>
<dbReference type="PIRSF" id="PIRSF006256">
    <property type="entry name" value="CMPcnvr_hdrg_mat"/>
    <property type="match status" value="1"/>
</dbReference>
<evidence type="ECO:0000256" key="6">
    <source>
        <dbReference type="ARBA" id="ARBA00022833"/>
    </source>
</evidence>
<dbReference type="Gene3D" id="3.90.870.50">
    <property type="match status" value="1"/>
</dbReference>
<dbReference type="NCBIfam" id="TIGR00143">
    <property type="entry name" value="hypF"/>
    <property type="match status" value="1"/>
</dbReference>
<feature type="active site" evidence="8">
    <location>
        <position position="5"/>
    </location>
</feature>
<dbReference type="GO" id="GO:0016743">
    <property type="term" value="F:carboxyl- or carbamoyltransferase activity"/>
    <property type="evidence" value="ECO:0007669"/>
    <property type="project" value="InterPro"/>
</dbReference>
<dbReference type="InterPro" id="IPR041440">
    <property type="entry name" value="HypF_C"/>
</dbReference>
<evidence type="ECO:0000256" key="7">
    <source>
        <dbReference type="ARBA" id="ARBA00048220"/>
    </source>
</evidence>
<name>A0A7V0MZY7_UNCAE</name>
<feature type="domain" description="Acylphosphatase-like" evidence="9">
    <location>
        <begin position="1"/>
        <end position="76"/>
    </location>
</feature>
<dbReference type="Pfam" id="PF00708">
    <property type="entry name" value="Acylphosphatase"/>
    <property type="match status" value="1"/>
</dbReference>
<dbReference type="EMBL" id="DRBC01000337">
    <property type="protein sequence ID" value="HDN85199.1"/>
    <property type="molecule type" value="Genomic_DNA"/>
</dbReference>
<comment type="catalytic activity">
    <reaction evidence="7">
        <text>C-terminal L-cysteinyl-[HypE protein] + carbamoyl phosphate + ATP + H2O = C-terminal S-carboxamide-L-cysteinyl-[HypE protein] + AMP + phosphate + diphosphate + H(+)</text>
        <dbReference type="Rhea" id="RHEA:55636"/>
        <dbReference type="Rhea" id="RHEA-COMP:14247"/>
        <dbReference type="Rhea" id="RHEA-COMP:14392"/>
        <dbReference type="ChEBI" id="CHEBI:15377"/>
        <dbReference type="ChEBI" id="CHEBI:15378"/>
        <dbReference type="ChEBI" id="CHEBI:30616"/>
        <dbReference type="ChEBI" id="CHEBI:33019"/>
        <dbReference type="ChEBI" id="CHEBI:43474"/>
        <dbReference type="ChEBI" id="CHEBI:58228"/>
        <dbReference type="ChEBI" id="CHEBI:76913"/>
        <dbReference type="ChEBI" id="CHEBI:139126"/>
        <dbReference type="ChEBI" id="CHEBI:456215"/>
    </reaction>
</comment>
<keyword evidence="4" id="KW-0479">Metal-binding</keyword>
<evidence type="ECO:0000256" key="3">
    <source>
        <dbReference type="ARBA" id="ARBA00022598"/>
    </source>
</evidence>
<comment type="similarity">
    <text evidence="2">Belongs to the carbamoyltransferase HypF family.</text>
</comment>
<accession>A0A7V0MZY7</accession>
<comment type="catalytic activity">
    <reaction evidence="8">
        <text>an acyl phosphate + H2O = a carboxylate + phosphate + H(+)</text>
        <dbReference type="Rhea" id="RHEA:14965"/>
        <dbReference type="ChEBI" id="CHEBI:15377"/>
        <dbReference type="ChEBI" id="CHEBI:15378"/>
        <dbReference type="ChEBI" id="CHEBI:29067"/>
        <dbReference type="ChEBI" id="CHEBI:43474"/>
        <dbReference type="ChEBI" id="CHEBI:59918"/>
        <dbReference type="EC" id="3.6.1.7"/>
    </reaction>
</comment>
<dbReference type="Proteomes" id="UP000885660">
    <property type="component" value="Unassembled WGS sequence"/>
</dbReference>
<dbReference type="InterPro" id="IPR004421">
    <property type="entry name" value="Carbamoyltransferase_HypF"/>
</dbReference>
<protein>
    <recommendedName>
        <fullName evidence="8">acylphosphatase</fullName>
        <ecNumber evidence="8">3.6.1.7</ecNumber>
    </recommendedName>
</protein>
<dbReference type="UniPathway" id="UPA00335"/>
<dbReference type="InterPro" id="IPR001792">
    <property type="entry name" value="Acylphosphatase-like_dom"/>
</dbReference>
<dbReference type="FunFam" id="3.30.420.40:FF:000124">
    <property type="entry name" value="Carbamoyltransferase HypF"/>
    <property type="match status" value="1"/>
</dbReference>
<dbReference type="InterPro" id="IPR017945">
    <property type="entry name" value="DHBP_synth_RibB-like_a/b_dom"/>
</dbReference>
<dbReference type="Gene3D" id="3.30.420.40">
    <property type="match status" value="1"/>
</dbReference>
<dbReference type="AlphaFoldDB" id="A0A7V0MZY7"/>
<evidence type="ECO:0000256" key="4">
    <source>
        <dbReference type="ARBA" id="ARBA00022723"/>
    </source>
</evidence>
<dbReference type="PANTHER" id="PTHR42959">
    <property type="entry name" value="CARBAMOYLTRANSFERASE"/>
    <property type="match status" value="1"/>
</dbReference>
<dbReference type="Gene3D" id="3.30.420.360">
    <property type="match status" value="1"/>
</dbReference>
<keyword evidence="5" id="KW-0863">Zinc-finger</keyword>
<organism evidence="11">
    <name type="scientific">Aerophobetes bacterium</name>
    <dbReference type="NCBI Taxonomy" id="2030807"/>
    <lineage>
        <taxon>Bacteria</taxon>
        <taxon>Candidatus Aerophobota</taxon>
    </lineage>
</organism>
<dbReference type="InterPro" id="IPR036046">
    <property type="entry name" value="Acylphosphatase-like_dom_sf"/>
</dbReference>
<sequence length="752" mass="84945">GVGFRPFLYNLAQKYSLSGYVLNDTRGVDIEVEGEKEKIRLFLQDIHTKSPPLAVIEKVSLKELSPVGYSEFKIKSSRKEEDKFLPISPDISICDDCLKELFDPQNRRYRYPFINCTNCGPRFTIIEDIPYDRKRTTMSNFEMCPECQKEYDDPSNRRFHAQPNACWKCGPQVRILDKNGKLINCKDPISFTADLIKKGGIVAVKGIGGYHLACDATKGGVVALLRERKNRLEKPFALMMLDLNQVKKFCEVAPEEEHLLTSCRRPIVLLKRKGDYLPENIAPKNKYLGVMLPYTPLHYLLLSEVKIPLIMTSGNISEEPIAYRDKDALKKLGKIADAFLVHNRKIQIRVDDSVVRVVNKRTMILRRSRGYAPQPLILNFKAKKCVLATGAHLKNTFCFLRKNYGIVSHHIGDLENLAALSSLEEGIEHYKRIFYCEPQLVACDLHPNYLSTELAREYARKNSLPLVLVQHHYAHIVSLMAERGLNLSKKIIGVAFDGSGLGSDGTVWGGEFLIASCTDYKRVAHLRYVPLPGGEMAIKEPWRMAVSYIYDVLGDDCTHITCQILKNYVKSEKVDLVKNLVKRRINSPLTSSAGRLFDAVAAIVGIRGKISYEGQAAIELEMLSKERKESSYPFKINEQKDGFVVDTRPLINAILVERKKGVDVEVIATRFHWSLSYIILNVCELLRKYWGLNEVALSGGVFQNSLLVKQTVDLLTSSGFEVFLHKLLPPNDGGISLGQAVVGYHQLLVDSF</sequence>
<dbReference type="EC" id="3.6.1.7" evidence="8"/>
<dbReference type="GO" id="GO:0016874">
    <property type="term" value="F:ligase activity"/>
    <property type="evidence" value="ECO:0007669"/>
    <property type="project" value="UniProtKB-KW"/>
</dbReference>
<evidence type="ECO:0000256" key="2">
    <source>
        <dbReference type="ARBA" id="ARBA00008097"/>
    </source>
</evidence>
<dbReference type="Pfam" id="PF07503">
    <property type="entry name" value="zf-HYPF"/>
    <property type="match status" value="2"/>
</dbReference>
<proteinExistence type="inferred from homology"/>
<dbReference type="SUPFAM" id="SSF54975">
    <property type="entry name" value="Acylphosphatase/BLUF domain-like"/>
    <property type="match status" value="1"/>
</dbReference>
<dbReference type="GO" id="GO:0003725">
    <property type="term" value="F:double-stranded RNA binding"/>
    <property type="evidence" value="ECO:0007669"/>
    <property type="project" value="InterPro"/>
</dbReference>
<feature type="non-terminal residue" evidence="11">
    <location>
        <position position="1"/>
    </location>
</feature>
<dbReference type="InterPro" id="IPR055128">
    <property type="entry name" value="HypF_C_2"/>
</dbReference>
<keyword evidence="3" id="KW-0436">Ligase</keyword>
<feature type="active site" evidence="8">
    <location>
        <position position="23"/>
    </location>
</feature>
<dbReference type="Pfam" id="PF17788">
    <property type="entry name" value="HypF_C"/>
    <property type="match status" value="1"/>
</dbReference>
<dbReference type="PROSITE" id="PS51160">
    <property type="entry name" value="ACYLPHOSPHATASE_3"/>
    <property type="match status" value="1"/>
</dbReference>
<evidence type="ECO:0000259" key="9">
    <source>
        <dbReference type="PROSITE" id="PS51160"/>
    </source>
</evidence>
<dbReference type="GO" id="GO:0051604">
    <property type="term" value="P:protein maturation"/>
    <property type="evidence" value="ECO:0007669"/>
    <property type="project" value="TreeGrafter"/>
</dbReference>
<dbReference type="GO" id="GO:0008270">
    <property type="term" value="F:zinc ion binding"/>
    <property type="evidence" value="ECO:0007669"/>
    <property type="project" value="UniProtKB-KW"/>
</dbReference>
<dbReference type="PANTHER" id="PTHR42959:SF1">
    <property type="entry name" value="CARBAMOYLTRANSFERASE HYPF"/>
    <property type="match status" value="1"/>
</dbReference>
<keyword evidence="6" id="KW-0862">Zinc</keyword>
<comment type="caution">
    <text evidence="11">The sequence shown here is derived from an EMBL/GenBank/DDBJ whole genome shotgun (WGS) entry which is preliminary data.</text>
</comment>
<dbReference type="InterPro" id="IPR051060">
    <property type="entry name" value="Carbamoyltrans_HypF-like"/>
</dbReference>
<evidence type="ECO:0000256" key="1">
    <source>
        <dbReference type="ARBA" id="ARBA00004711"/>
    </source>
</evidence>
<feature type="domain" description="YrdC-like" evidence="10">
    <location>
        <begin position="186"/>
        <end position="370"/>
    </location>
</feature>
<dbReference type="PROSITE" id="PS51163">
    <property type="entry name" value="YRDC"/>
    <property type="match status" value="1"/>
</dbReference>
<dbReference type="InterPro" id="IPR011125">
    <property type="entry name" value="Znf_HypF"/>
</dbReference>